<feature type="region of interest" description="Disordered" evidence="20">
    <location>
        <begin position="634"/>
        <end position="756"/>
    </location>
</feature>
<evidence type="ECO:0000256" key="8">
    <source>
        <dbReference type="ARBA" id="ARBA00022771"/>
    </source>
</evidence>
<evidence type="ECO:0000256" key="3">
    <source>
        <dbReference type="ARBA" id="ARBA00004123"/>
    </source>
</evidence>
<dbReference type="SMART" id="SM00558">
    <property type="entry name" value="JmjC"/>
    <property type="match status" value="1"/>
</dbReference>
<evidence type="ECO:0000256" key="5">
    <source>
        <dbReference type="ARBA" id="ARBA00013246"/>
    </source>
</evidence>
<dbReference type="AlphaFoldDB" id="A0A2H3J990"/>
<dbReference type="InterPro" id="IPR019787">
    <property type="entry name" value="Znf_PHD-finger"/>
</dbReference>
<dbReference type="InterPro" id="IPR011011">
    <property type="entry name" value="Znf_FYVE_PHD"/>
</dbReference>
<reference evidence="23 24" key="1">
    <citation type="journal article" date="2012" name="Science">
        <title>The Paleozoic origin of enzymatic lignin decomposition reconstructed from 31 fungal genomes.</title>
        <authorList>
            <person name="Floudas D."/>
            <person name="Binder M."/>
            <person name="Riley R."/>
            <person name="Barry K."/>
            <person name="Blanchette R.A."/>
            <person name="Henrissat B."/>
            <person name="Martinez A.T."/>
            <person name="Otillar R."/>
            <person name="Spatafora J.W."/>
            <person name="Yadav J.S."/>
            <person name="Aerts A."/>
            <person name="Benoit I."/>
            <person name="Boyd A."/>
            <person name="Carlson A."/>
            <person name="Copeland A."/>
            <person name="Coutinho P.M."/>
            <person name="de Vries R.P."/>
            <person name="Ferreira P."/>
            <person name="Findley K."/>
            <person name="Foster B."/>
            <person name="Gaskell J."/>
            <person name="Glotzer D."/>
            <person name="Gorecki P."/>
            <person name="Heitman J."/>
            <person name="Hesse C."/>
            <person name="Hori C."/>
            <person name="Igarashi K."/>
            <person name="Jurgens J.A."/>
            <person name="Kallen N."/>
            <person name="Kersten P."/>
            <person name="Kohler A."/>
            <person name="Kuees U."/>
            <person name="Kumar T.K.A."/>
            <person name="Kuo A."/>
            <person name="LaButti K."/>
            <person name="Larrondo L.F."/>
            <person name="Lindquist E."/>
            <person name="Ling A."/>
            <person name="Lombard V."/>
            <person name="Lucas S."/>
            <person name="Lundell T."/>
            <person name="Martin R."/>
            <person name="McLaughlin D.J."/>
            <person name="Morgenstern I."/>
            <person name="Morin E."/>
            <person name="Murat C."/>
            <person name="Nagy L.G."/>
            <person name="Nolan M."/>
            <person name="Ohm R.A."/>
            <person name="Patyshakuliyeva A."/>
            <person name="Rokas A."/>
            <person name="Ruiz-Duenas F.J."/>
            <person name="Sabat G."/>
            <person name="Salamov A."/>
            <person name="Samejima M."/>
            <person name="Schmutz J."/>
            <person name="Slot J.C."/>
            <person name="St John F."/>
            <person name="Stenlid J."/>
            <person name="Sun H."/>
            <person name="Sun S."/>
            <person name="Syed K."/>
            <person name="Tsang A."/>
            <person name="Wiebenga A."/>
            <person name="Young D."/>
            <person name="Pisabarro A."/>
            <person name="Eastwood D.C."/>
            <person name="Martin F."/>
            <person name="Cullen D."/>
            <person name="Grigoriev I.V."/>
            <person name="Hibbett D.S."/>
        </authorList>
    </citation>
    <scope>NUCLEOTIDE SEQUENCE [LARGE SCALE GENOMIC DNA]</scope>
    <source>
        <strain evidence="23 24">MD-104</strain>
    </source>
</reference>
<evidence type="ECO:0000256" key="15">
    <source>
        <dbReference type="ARBA" id="ARBA00023163"/>
    </source>
</evidence>
<dbReference type="GO" id="GO:0008270">
    <property type="term" value="F:zinc ion binding"/>
    <property type="evidence" value="ECO:0007669"/>
    <property type="project" value="UniProtKB-KW"/>
</dbReference>
<feature type="domain" description="PHD-type" evidence="21">
    <location>
        <begin position="34"/>
        <end position="91"/>
    </location>
</feature>
<dbReference type="SMART" id="SM00249">
    <property type="entry name" value="PHD"/>
    <property type="match status" value="1"/>
</dbReference>
<evidence type="ECO:0000256" key="1">
    <source>
        <dbReference type="ARBA" id="ARBA00001954"/>
    </source>
</evidence>
<gene>
    <name evidence="23" type="ORF">WOLCODRAFT_131031</name>
</gene>
<dbReference type="GO" id="GO:0005634">
    <property type="term" value="C:nucleus"/>
    <property type="evidence" value="ECO:0007669"/>
    <property type="project" value="UniProtKB-SubCell"/>
</dbReference>
<keyword evidence="24" id="KW-1185">Reference proteome</keyword>
<comment type="cofactor">
    <cofactor evidence="1">
        <name>Fe(2+)</name>
        <dbReference type="ChEBI" id="CHEBI:29033"/>
    </cofactor>
</comment>
<dbReference type="EMBL" id="KB467942">
    <property type="protein sequence ID" value="PCH38766.1"/>
    <property type="molecule type" value="Genomic_DNA"/>
</dbReference>
<feature type="compositionally biased region" description="Basic residues" evidence="20">
    <location>
        <begin position="1"/>
        <end position="10"/>
    </location>
</feature>
<dbReference type="GO" id="GO:0140680">
    <property type="term" value="F:histone H3K36me/H3K36me2 demethylase activity"/>
    <property type="evidence" value="ECO:0007669"/>
    <property type="project" value="UniProtKB-EC"/>
</dbReference>
<organism evidence="23 24">
    <name type="scientific">Wolfiporia cocos (strain MD-104)</name>
    <name type="common">Brown rot fungus</name>
    <dbReference type="NCBI Taxonomy" id="742152"/>
    <lineage>
        <taxon>Eukaryota</taxon>
        <taxon>Fungi</taxon>
        <taxon>Dikarya</taxon>
        <taxon>Basidiomycota</taxon>
        <taxon>Agaricomycotina</taxon>
        <taxon>Agaricomycetes</taxon>
        <taxon>Polyporales</taxon>
        <taxon>Phaeolaceae</taxon>
        <taxon>Wolfiporia</taxon>
    </lineage>
</organism>
<comment type="subcellular location">
    <subcellularLocation>
        <location evidence="3">Nucleus</location>
    </subcellularLocation>
</comment>
<feature type="region of interest" description="Disordered" evidence="20">
    <location>
        <begin position="1"/>
        <end position="41"/>
    </location>
</feature>
<feature type="compositionally biased region" description="Basic and acidic residues" evidence="20">
    <location>
        <begin position="11"/>
        <end position="25"/>
    </location>
</feature>
<evidence type="ECO:0000256" key="12">
    <source>
        <dbReference type="ARBA" id="ARBA00023002"/>
    </source>
</evidence>
<dbReference type="SUPFAM" id="SSF51197">
    <property type="entry name" value="Clavaminate synthase-like"/>
    <property type="match status" value="1"/>
</dbReference>
<keyword evidence="14" id="KW-0805">Transcription regulation</keyword>
<evidence type="ECO:0000256" key="20">
    <source>
        <dbReference type="SAM" id="MobiDB-lite"/>
    </source>
</evidence>
<dbReference type="SUPFAM" id="SSF57903">
    <property type="entry name" value="FYVE/PHD zinc finger"/>
    <property type="match status" value="1"/>
</dbReference>
<dbReference type="Pfam" id="PF17811">
    <property type="entry name" value="JHD"/>
    <property type="match status" value="1"/>
</dbReference>
<dbReference type="OrthoDB" id="5876800at2759"/>
<feature type="domain" description="JmjC" evidence="22">
    <location>
        <begin position="240"/>
        <end position="400"/>
    </location>
</feature>
<dbReference type="InterPro" id="IPR013083">
    <property type="entry name" value="Znf_RING/FYVE/PHD"/>
</dbReference>
<proteinExistence type="inferred from homology"/>
<evidence type="ECO:0000256" key="17">
    <source>
        <dbReference type="ARBA" id="ARBA00031083"/>
    </source>
</evidence>
<dbReference type="EC" id="1.14.11.27" evidence="5"/>
<keyword evidence="8 19" id="KW-0863">Zinc-finger</keyword>
<comment type="catalytic activity">
    <reaction evidence="18">
        <text>N(6),N(6)-dimethyl-L-lysyl(36)-[histone H3] + 2 2-oxoglutarate + 2 O2 = L-lysyl(36)-[histone H3] + 2 formaldehyde + 2 succinate + 2 CO2</text>
        <dbReference type="Rhea" id="RHEA:42032"/>
        <dbReference type="Rhea" id="RHEA-COMP:9785"/>
        <dbReference type="Rhea" id="RHEA-COMP:9787"/>
        <dbReference type="ChEBI" id="CHEBI:15379"/>
        <dbReference type="ChEBI" id="CHEBI:16526"/>
        <dbReference type="ChEBI" id="CHEBI:16810"/>
        <dbReference type="ChEBI" id="CHEBI:16842"/>
        <dbReference type="ChEBI" id="CHEBI:29969"/>
        <dbReference type="ChEBI" id="CHEBI:30031"/>
        <dbReference type="ChEBI" id="CHEBI:61976"/>
        <dbReference type="EC" id="1.14.11.27"/>
    </reaction>
</comment>
<dbReference type="Gene3D" id="2.60.120.650">
    <property type="entry name" value="Cupin"/>
    <property type="match status" value="1"/>
</dbReference>
<keyword evidence="10" id="KW-0156">Chromatin regulator</keyword>
<dbReference type="InterPro" id="IPR050690">
    <property type="entry name" value="JHDM1_Histone_Demethylase"/>
</dbReference>
<protein>
    <recommendedName>
        <fullName evidence="6">JmjC domain-containing histone demethylation protein 1</fullName>
        <ecNumber evidence="5">1.14.11.27</ecNumber>
    </recommendedName>
    <alternativeName>
        <fullName evidence="17">[Histone-H3]-lysine-36 demethylase 1</fullName>
    </alternativeName>
</protein>
<evidence type="ECO:0000256" key="19">
    <source>
        <dbReference type="PROSITE-ProRule" id="PRU00146"/>
    </source>
</evidence>
<dbReference type="InterPro" id="IPR041070">
    <property type="entry name" value="JHD"/>
</dbReference>
<evidence type="ECO:0000256" key="4">
    <source>
        <dbReference type="ARBA" id="ARBA00008037"/>
    </source>
</evidence>
<evidence type="ECO:0000256" key="18">
    <source>
        <dbReference type="ARBA" id="ARBA00047915"/>
    </source>
</evidence>
<feature type="compositionally biased region" description="Basic and acidic residues" evidence="20">
    <location>
        <begin position="654"/>
        <end position="703"/>
    </location>
</feature>
<dbReference type="PROSITE" id="PS01359">
    <property type="entry name" value="ZF_PHD_1"/>
    <property type="match status" value="1"/>
</dbReference>
<keyword evidence="15" id="KW-0804">Transcription</keyword>
<dbReference type="PANTHER" id="PTHR23123">
    <property type="entry name" value="PHD/F-BOX CONTAINING PROTEIN"/>
    <property type="match status" value="1"/>
</dbReference>
<evidence type="ECO:0000256" key="6">
    <source>
        <dbReference type="ARBA" id="ARBA00015153"/>
    </source>
</evidence>
<keyword evidence="12" id="KW-0560">Oxidoreductase</keyword>
<evidence type="ECO:0000256" key="16">
    <source>
        <dbReference type="ARBA" id="ARBA00023242"/>
    </source>
</evidence>
<evidence type="ECO:0000256" key="10">
    <source>
        <dbReference type="ARBA" id="ARBA00022853"/>
    </source>
</evidence>
<dbReference type="Pfam" id="PF02373">
    <property type="entry name" value="JmjC"/>
    <property type="match status" value="1"/>
</dbReference>
<dbReference type="Gene3D" id="3.30.40.10">
    <property type="entry name" value="Zinc/RING finger domain, C3HC4 (zinc finger)"/>
    <property type="match status" value="1"/>
</dbReference>
<keyword evidence="9" id="KW-0862">Zinc</keyword>
<dbReference type="InterPro" id="IPR003347">
    <property type="entry name" value="JmjC_dom"/>
</dbReference>
<feature type="compositionally biased region" description="Polar residues" evidence="20">
    <location>
        <begin position="747"/>
        <end position="756"/>
    </location>
</feature>
<feature type="compositionally biased region" description="Polar residues" evidence="20">
    <location>
        <begin position="704"/>
        <end position="714"/>
    </location>
</feature>
<evidence type="ECO:0000256" key="9">
    <source>
        <dbReference type="ARBA" id="ARBA00022833"/>
    </source>
</evidence>
<dbReference type="InterPro" id="IPR019786">
    <property type="entry name" value="Zinc_finger_PHD-type_CS"/>
</dbReference>
<keyword evidence="13" id="KW-0408">Iron</keyword>
<evidence type="ECO:0000313" key="23">
    <source>
        <dbReference type="EMBL" id="PCH38766.1"/>
    </source>
</evidence>
<dbReference type="Proteomes" id="UP000218811">
    <property type="component" value="Unassembled WGS sequence"/>
</dbReference>
<dbReference type="STRING" id="742152.A0A2H3J990"/>
<comment type="function">
    <text evidence="2">Histone demethylase that specifically demethylates 'Lys-36' of histone H3, thereby playing a central role in histone code.</text>
</comment>
<evidence type="ECO:0000256" key="7">
    <source>
        <dbReference type="ARBA" id="ARBA00022723"/>
    </source>
</evidence>
<evidence type="ECO:0000259" key="22">
    <source>
        <dbReference type="PROSITE" id="PS51184"/>
    </source>
</evidence>
<comment type="similarity">
    <text evidence="4">Belongs to the JHDM1 histone demethylase family.</text>
</comment>
<name>A0A2H3J990_WOLCO</name>
<keyword evidence="11" id="KW-0223">Dioxygenase</keyword>
<evidence type="ECO:0000256" key="13">
    <source>
        <dbReference type="ARBA" id="ARBA00023004"/>
    </source>
</evidence>
<evidence type="ECO:0000259" key="21">
    <source>
        <dbReference type="PROSITE" id="PS50016"/>
    </source>
</evidence>
<keyword evidence="16" id="KW-0539">Nucleus</keyword>
<feature type="compositionally biased region" description="Low complexity" evidence="20">
    <location>
        <begin position="721"/>
        <end position="735"/>
    </location>
</feature>
<dbReference type="PROSITE" id="PS51184">
    <property type="entry name" value="JMJC"/>
    <property type="match status" value="1"/>
</dbReference>
<feature type="compositionally biased region" description="Acidic residues" evidence="20">
    <location>
        <begin position="26"/>
        <end position="36"/>
    </location>
</feature>
<evidence type="ECO:0000256" key="2">
    <source>
        <dbReference type="ARBA" id="ARBA00003909"/>
    </source>
</evidence>
<feature type="region of interest" description="Disordered" evidence="20">
    <location>
        <begin position="503"/>
        <end position="533"/>
    </location>
</feature>
<keyword evidence="7" id="KW-0479">Metal-binding</keyword>
<sequence length="756" mass="85221">MARARRRSTKKSADEANVKEEHEPDASQEQEQEEENCPACKPGGTEEWAAADKENWVRCDACKTWYHWRCAGDGSDLDAVDKWYCKACMAQDPARVITMKPPARKSARKRQQRDYAGLHNMGAEAAPDRWMRMLQGKRIAGDPFRRMNGVDVSIEWVESDDAAMREPVVIESPEGLGMKMPPRGFTVRDVAEIIGENSPLEVIDVATQSNVPNWTLGKWAEYYDLEPSARDKVRNVISLEISGTDLADKVLPPRLVRDLDWVERYWPITKKGKGHAYPKVQLYCLMGVAGAWTDWHIDFAGSSVYYHILHGAKVFYFIRPTPANLAAYEKWSGTDMQNHSWLGDMVDEVYKVELHDGNTMIIPTGWIHAVYTPVDTLVFGGNFLHSYNVPVQLKVREIEIATHVPKKFRYPYFVKLCWYAAEKYLRDLKSKEEFSTRVLESVEALAEFLVNEARTMERGTEHQKREAKEQVPSDRIKDAPALARELRWRVRLASGYTSDDDVRSHRRLVRSGSGTNAGEAAGSKRKRAEGDDSAMFRNFQPQRRVWTRVVEAPAEGESRVIRARKPADGEGRTDWMEQWTVWREELEGEEGEGTEEVVVERRRDVVLKVRRTEKGIERQRVERVLEEWVWTGGGDEMAVSSPAAPPEPVSAETSSKEEAMVDKPAKEEDTKDSAARKDVAQDMVARDDVAMDTSHDPDAEQSAKQDSGLSVTTRSGEEKAAAATAPTAAEEGGATMDVDAAQEDGRATQTDIPVAT</sequence>
<accession>A0A2H3J990</accession>
<evidence type="ECO:0000256" key="14">
    <source>
        <dbReference type="ARBA" id="ARBA00023015"/>
    </source>
</evidence>
<evidence type="ECO:0000256" key="11">
    <source>
        <dbReference type="ARBA" id="ARBA00022964"/>
    </source>
</evidence>
<dbReference type="PROSITE" id="PS50016">
    <property type="entry name" value="ZF_PHD_2"/>
    <property type="match status" value="1"/>
</dbReference>
<evidence type="ECO:0000313" key="24">
    <source>
        <dbReference type="Proteomes" id="UP000218811"/>
    </source>
</evidence>
<dbReference type="InterPro" id="IPR001965">
    <property type="entry name" value="Znf_PHD"/>
</dbReference>